<feature type="domain" description="Transglutaminase-like" evidence="1">
    <location>
        <begin position="74"/>
        <end position="177"/>
    </location>
</feature>
<keyword evidence="3" id="KW-1185">Reference proteome</keyword>
<accession>A0ABS6EW37</accession>
<dbReference type="Pfam" id="PF01841">
    <property type="entry name" value="Transglut_core"/>
    <property type="match status" value="1"/>
</dbReference>
<dbReference type="PROSITE" id="PS51257">
    <property type="entry name" value="PROKAR_LIPOPROTEIN"/>
    <property type="match status" value="1"/>
</dbReference>
<organism evidence="2 3">
    <name type="scientific">Clostridium simiarum</name>
    <dbReference type="NCBI Taxonomy" id="2841506"/>
    <lineage>
        <taxon>Bacteria</taxon>
        <taxon>Bacillati</taxon>
        <taxon>Bacillota</taxon>
        <taxon>Clostridia</taxon>
        <taxon>Eubacteriales</taxon>
        <taxon>Clostridiaceae</taxon>
        <taxon>Clostridium</taxon>
    </lineage>
</organism>
<evidence type="ECO:0000313" key="3">
    <source>
        <dbReference type="Proteomes" id="UP000736583"/>
    </source>
</evidence>
<comment type="caution">
    <text evidence="2">The sequence shown here is derived from an EMBL/GenBank/DDBJ whole genome shotgun (WGS) entry which is preliminary data.</text>
</comment>
<dbReference type="Proteomes" id="UP000736583">
    <property type="component" value="Unassembled WGS sequence"/>
</dbReference>
<protein>
    <recommendedName>
        <fullName evidence="1">Transglutaminase-like domain-containing protein</fullName>
    </recommendedName>
</protein>
<evidence type="ECO:0000313" key="2">
    <source>
        <dbReference type="EMBL" id="MBU5590443.1"/>
    </source>
</evidence>
<name>A0ABS6EW37_9CLOT</name>
<sequence length="370" mass="42294">MKSFSRKIILLGIIVVSFALFAFGCKNKVDKSKGLFVEKWDNIYMGTNIKFYNEDFSTSYLKSLSEDQGLFSKVEGATTDMDKSLKLLAWTHEMFTFNKGSESGKEDAKDIIDSLKDAKKASDKDMSIVFAQAVRTAGVYSRLGEFRVKDSQFYKKDSSLYVVEIWSKELNKWVMIDVAHKAYFSYEEVPLSAMEVLNRNIAELEVREVEKIEKYKKEMAKYLYSYSIPIDNNFVGIKKSNAYITYIPEGDMPELKSLNSYAGPSLYVNKVDMFQFSPTKEYVDDKSDDKATFILMKGEPSLDKLEELGFVVGAFKNSVMVKEYYVSINGSEYAKVNKYFDLAIKPGENTITLSEDGKTSVKEIKIQYKK</sequence>
<reference evidence="2 3" key="1">
    <citation type="submission" date="2021-06" db="EMBL/GenBank/DDBJ databases">
        <authorList>
            <person name="Sun Q."/>
            <person name="Li D."/>
        </authorList>
    </citation>
    <scope>NUCLEOTIDE SEQUENCE [LARGE SCALE GENOMIC DNA]</scope>
    <source>
        <strain evidence="2 3">MSJ-4</strain>
    </source>
</reference>
<evidence type="ECO:0000259" key="1">
    <source>
        <dbReference type="Pfam" id="PF01841"/>
    </source>
</evidence>
<dbReference type="RefSeq" id="WP_216455645.1">
    <property type="nucleotide sequence ID" value="NZ_JAHLQL010000001.1"/>
</dbReference>
<dbReference type="EMBL" id="JAHLQL010000001">
    <property type="protein sequence ID" value="MBU5590443.1"/>
    <property type="molecule type" value="Genomic_DNA"/>
</dbReference>
<proteinExistence type="predicted"/>
<gene>
    <name evidence="2" type="ORF">KQI89_01570</name>
</gene>
<dbReference type="InterPro" id="IPR002931">
    <property type="entry name" value="Transglutaminase-like"/>
</dbReference>